<keyword evidence="1" id="KW-0328">Glycosyltransferase</keyword>
<evidence type="ECO:0000256" key="2">
    <source>
        <dbReference type="ARBA" id="ARBA00022679"/>
    </source>
</evidence>
<protein>
    <submittedName>
        <fullName evidence="3">Glycosyltransferase family 9 protein</fullName>
    </submittedName>
</protein>
<organism evidence="3 4">
    <name type="scientific">Paractinoplanes ovalisporus</name>
    <dbReference type="NCBI Taxonomy" id="2810368"/>
    <lineage>
        <taxon>Bacteria</taxon>
        <taxon>Bacillati</taxon>
        <taxon>Actinomycetota</taxon>
        <taxon>Actinomycetes</taxon>
        <taxon>Micromonosporales</taxon>
        <taxon>Micromonosporaceae</taxon>
        <taxon>Paractinoplanes</taxon>
    </lineage>
</organism>
<dbReference type="Pfam" id="PF01075">
    <property type="entry name" value="Glyco_transf_9"/>
    <property type="match status" value="1"/>
</dbReference>
<evidence type="ECO:0000256" key="1">
    <source>
        <dbReference type="ARBA" id="ARBA00022676"/>
    </source>
</evidence>
<dbReference type="InterPro" id="IPR051199">
    <property type="entry name" value="LPS_LOS_Heptosyltrfase"/>
</dbReference>
<name>A0ABS2ANW6_9ACTN</name>
<dbReference type="RefSeq" id="WP_203381441.1">
    <property type="nucleotide sequence ID" value="NZ_JAENHP010000019.1"/>
</dbReference>
<dbReference type="Gene3D" id="3.40.50.2000">
    <property type="entry name" value="Glycogen Phosphorylase B"/>
    <property type="match status" value="2"/>
</dbReference>
<dbReference type="EMBL" id="JAENHP010000019">
    <property type="protein sequence ID" value="MBM2621475.1"/>
    <property type="molecule type" value="Genomic_DNA"/>
</dbReference>
<reference evidence="3 4" key="1">
    <citation type="submission" date="2021-01" db="EMBL/GenBank/DDBJ databases">
        <title>Actinoplanes sp. nov. LDG1-06 isolated from lichen.</title>
        <authorList>
            <person name="Saeng-In P."/>
            <person name="Phongsopitanun W."/>
            <person name="Kanchanasin P."/>
            <person name="Yuki M."/>
            <person name="Kudo T."/>
            <person name="Ohkuma M."/>
            <person name="Tanasupawat S."/>
        </authorList>
    </citation>
    <scope>NUCLEOTIDE SEQUENCE [LARGE SCALE GENOMIC DNA]</scope>
    <source>
        <strain evidence="3 4">LDG1-06</strain>
    </source>
</reference>
<comment type="caution">
    <text evidence="3">The sequence shown here is derived from an EMBL/GenBank/DDBJ whole genome shotgun (WGS) entry which is preliminary data.</text>
</comment>
<keyword evidence="2" id="KW-0808">Transferase</keyword>
<proteinExistence type="predicted"/>
<sequence length="334" mass="35072">MILVLRALGVGDLLTAVPALRGIRAAFPGETLALATPSWLTPLVSLIGGVDRIVPVSGLSPVVLPHASLAVNLHGSGPESHRLLQAGSPDRLWAFACAPAGHLDGPAWDDGEHEVRRWGRLLRFHGVVVDDSDISLLSPLSASSGDSRVRSGVSLAQPRVSLAPPGVSLVRTGFSLVHPGAKSPSRRWPVDRFAAVARRLHAWGHRVLITGSESERELAVRVATRAGLDESAVPRTGLGELAGLVAHARVVISGDTGIAHLASAYRTPSVILFGPMSPARWGPPDRPQHHAIWHGTRSEPGDSPRPGVHPALLAVSPDEVLDAVREVTGAPATV</sequence>
<evidence type="ECO:0000313" key="3">
    <source>
        <dbReference type="EMBL" id="MBM2621475.1"/>
    </source>
</evidence>
<dbReference type="SUPFAM" id="SSF53756">
    <property type="entry name" value="UDP-Glycosyltransferase/glycogen phosphorylase"/>
    <property type="match status" value="1"/>
</dbReference>
<keyword evidence="4" id="KW-1185">Reference proteome</keyword>
<dbReference type="InterPro" id="IPR002201">
    <property type="entry name" value="Glyco_trans_9"/>
</dbReference>
<dbReference type="PANTHER" id="PTHR30160:SF1">
    <property type="entry name" value="LIPOPOLYSACCHARIDE 1,2-N-ACETYLGLUCOSAMINETRANSFERASE-RELATED"/>
    <property type="match status" value="1"/>
</dbReference>
<accession>A0ABS2ANW6</accession>
<dbReference type="Proteomes" id="UP000632138">
    <property type="component" value="Unassembled WGS sequence"/>
</dbReference>
<dbReference type="PANTHER" id="PTHR30160">
    <property type="entry name" value="TETRAACYLDISACCHARIDE 4'-KINASE-RELATED"/>
    <property type="match status" value="1"/>
</dbReference>
<evidence type="ECO:0000313" key="4">
    <source>
        <dbReference type="Proteomes" id="UP000632138"/>
    </source>
</evidence>
<dbReference type="CDD" id="cd03789">
    <property type="entry name" value="GT9_LPS_heptosyltransferase"/>
    <property type="match status" value="1"/>
</dbReference>
<gene>
    <name evidence="3" type="ORF">JIG36_38825</name>
</gene>